<evidence type="ECO:0000313" key="2">
    <source>
        <dbReference type="Proteomes" id="UP000527352"/>
    </source>
</evidence>
<comment type="caution">
    <text evidence="1">The sequence shown here is derived from an EMBL/GenBank/DDBJ whole genome shotgun (WGS) entry which is preliminary data.</text>
</comment>
<dbReference type="EMBL" id="JABAEB010000011">
    <property type="protein sequence ID" value="NLQ24502.1"/>
    <property type="molecule type" value="Genomic_DNA"/>
</dbReference>
<sequence length="271" mass="30735">MTQPVPKSSIYFEQISRMIKNNLKFNELDFKRFQFEISKIDSIASRFELLGWAHAIQGNQSEAISSYKSALSSTFAGFHTNGNYYLLLKRFGLYREALEFGKTISVTYNDPDFLNDFFLENIVALDVDGAQTVFDKLRRMNKLDLREFMTEASKEMDLMHNLSSGFISKDQLLALGKVVLEVAEEHKCILIGNRVRHNKESNHLSISYALDCKMVTSDQLFDVNLALFENLISSNLDSLPAVVQFVRLNKSESNISDVSKVLKAEGVTDAS</sequence>
<name>A0ABX1KQP3_9GAMM</name>
<dbReference type="RefSeq" id="WP_168826601.1">
    <property type="nucleotide sequence ID" value="NZ_JABAEB010000011.1"/>
</dbReference>
<gene>
    <name evidence="1" type="ORF">HGO26_16655</name>
</gene>
<organism evidence="1 2">
    <name type="scientific">Shewanella oncorhynchi</name>
    <dbReference type="NCBI Taxonomy" id="2726434"/>
    <lineage>
        <taxon>Bacteria</taxon>
        <taxon>Pseudomonadati</taxon>
        <taxon>Pseudomonadota</taxon>
        <taxon>Gammaproteobacteria</taxon>
        <taxon>Alteromonadales</taxon>
        <taxon>Shewanellaceae</taxon>
        <taxon>Shewanella</taxon>
    </lineage>
</organism>
<protein>
    <recommendedName>
        <fullName evidence="3">Tetratricopeptide repeat protein</fullName>
    </recommendedName>
</protein>
<proteinExistence type="predicted"/>
<reference evidence="1 2" key="1">
    <citation type="submission" date="2020-04" db="EMBL/GenBank/DDBJ databases">
        <title>The first description of lens atrophy caused by putative novel Shewanella sp. that is a new emerging pathogen for cultured rainbow trout?</title>
        <authorList>
            <person name="Saticioglu I.B."/>
            <person name="Duman M."/>
            <person name="Altun S."/>
        </authorList>
    </citation>
    <scope>NUCLEOTIDE SEQUENCE [LARGE SCALE GENOMIC DNA]</scope>
    <source>
        <strain evidence="1 2">S-1</strain>
    </source>
</reference>
<evidence type="ECO:0000313" key="1">
    <source>
        <dbReference type="EMBL" id="NLQ24502.1"/>
    </source>
</evidence>
<keyword evidence="2" id="KW-1185">Reference proteome</keyword>
<dbReference type="Proteomes" id="UP000527352">
    <property type="component" value="Unassembled WGS sequence"/>
</dbReference>
<evidence type="ECO:0008006" key="3">
    <source>
        <dbReference type="Google" id="ProtNLM"/>
    </source>
</evidence>
<accession>A0ABX1KQP3</accession>